<protein>
    <submittedName>
        <fullName evidence="1">Uncharacterized protein</fullName>
    </submittedName>
</protein>
<dbReference type="Proteomes" id="UP000636888">
    <property type="component" value="Unassembled WGS sequence"/>
</dbReference>
<proteinExistence type="predicted"/>
<sequence length="446" mass="48728">MNSHHSCRSLRAAAGRVLAWAGGLAAGALLISFPAGAWAAPEVSAESTTILRLGNTDFPGSKDLYPLYEYLHLSLTGAETKGNSLSLYFGGWGRGDLGDKSFNDRYTDGDLQYGFLSYRWGRNNAVANAGRQFVTEGVATQRLDGLYLRSDLGAGFAAAAFVGSPVNTEPNVKADDFVFGGRVTHSAAKYYTLGVSALRSNAGSTRYREEEGVDLWLSPVRQLDVTGRSSYNSVTEGWMEHAYTMSLRPTDKLQLFADLRQVNYRDFFYRVTTTALTFQDRLIDPGERDLALGGGIGFTPVKGVTLTADYRHHDYEIAREAHYYGGKVALSFPEKFAAGGSVHRMDGGSDPLRYLEYRVYASKSFGPADLTLDFIDVNYDSTLSTNNVRNVFVVTAAGAYRVTRSVTLAADVDYSKNPDFDNEVKGMLKAVVSFDAALEGRGKSEK</sequence>
<gene>
    <name evidence="1" type="ORF">JFN93_19620</name>
</gene>
<name>A0A8J7S9M3_9BACT</name>
<dbReference type="AlphaFoldDB" id="A0A8J7S9M3"/>
<evidence type="ECO:0000313" key="2">
    <source>
        <dbReference type="Proteomes" id="UP000636888"/>
    </source>
</evidence>
<organism evidence="1 2">
    <name type="scientific">Geomesophilobacter sediminis</name>
    <dbReference type="NCBI Taxonomy" id="2798584"/>
    <lineage>
        <taxon>Bacteria</taxon>
        <taxon>Pseudomonadati</taxon>
        <taxon>Thermodesulfobacteriota</taxon>
        <taxon>Desulfuromonadia</taxon>
        <taxon>Geobacterales</taxon>
        <taxon>Geobacteraceae</taxon>
        <taxon>Geomesophilobacter</taxon>
    </lineage>
</organism>
<dbReference type="SUPFAM" id="SSF56935">
    <property type="entry name" value="Porins"/>
    <property type="match status" value="1"/>
</dbReference>
<dbReference type="EMBL" id="JAEMHM010000018">
    <property type="protein sequence ID" value="MBJ6726925.1"/>
    <property type="molecule type" value="Genomic_DNA"/>
</dbReference>
<accession>A0A8J7S9M3</accession>
<reference evidence="1" key="1">
    <citation type="submission" date="2020-12" db="EMBL/GenBank/DDBJ databases">
        <title>Geomonas sp. Red875, isolated from river sediment.</title>
        <authorList>
            <person name="Xu Z."/>
            <person name="Zhang Z."/>
            <person name="Masuda Y."/>
            <person name="Itoh H."/>
            <person name="Senoo K."/>
        </authorList>
    </citation>
    <scope>NUCLEOTIDE SEQUENCE</scope>
    <source>
        <strain evidence="1">Red875</strain>
    </source>
</reference>
<evidence type="ECO:0000313" key="1">
    <source>
        <dbReference type="EMBL" id="MBJ6726925.1"/>
    </source>
</evidence>
<dbReference type="RefSeq" id="WP_199385839.1">
    <property type="nucleotide sequence ID" value="NZ_JAEMHM010000018.1"/>
</dbReference>
<keyword evidence="2" id="KW-1185">Reference proteome</keyword>
<comment type="caution">
    <text evidence="1">The sequence shown here is derived from an EMBL/GenBank/DDBJ whole genome shotgun (WGS) entry which is preliminary data.</text>
</comment>